<protein>
    <recommendedName>
        <fullName evidence="3">Nuclear transport factor 2 family protein</fullName>
    </recommendedName>
</protein>
<reference evidence="1 2" key="1">
    <citation type="submission" date="2019-05" db="EMBL/GenBank/DDBJ databases">
        <title>Kocuria coralli sp. nov., a novel actinobacterium isolated from coral reef seawater.</title>
        <authorList>
            <person name="Li J."/>
        </authorList>
    </citation>
    <scope>NUCLEOTIDE SEQUENCE [LARGE SCALE GENOMIC DNA]</scope>
    <source>
        <strain evidence="1 2">SCSIO 13007</strain>
    </source>
</reference>
<dbReference type="Gene3D" id="3.10.450.50">
    <property type="match status" value="1"/>
</dbReference>
<organism evidence="1 2">
    <name type="scientific">Kocuria coralli</name>
    <dbReference type="NCBI Taxonomy" id="1461025"/>
    <lineage>
        <taxon>Bacteria</taxon>
        <taxon>Bacillati</taxon>
        <taxon>Actinomycetota</taxon>
        <taxon>Actinomycetes</taxon>
        <taxon>Micrococcales</taxon>
        <taxon>Micrococcaceae</taxon>
        <taxon>Kocuria</taxon>
    </lineage>
</organism>
<dbReference type="InterPro" id="IPR032710">
    <property type="entry name" value="NTF2-like_dom_sf"/>
</dbReference>
<dbReference type="AlphaFoldDB" id="A0A5J5KUY8"/>
<keyword evidence="2" id="KW-1185">Reference proteome</keyword>
<accession>A0A5J5KUY8</accession>
<comment type="caution">
    <text evidence="1">The sequence shown here is derived from an EMBL/GenBank/DDBJ whole genome shotgun (WGS) entry which is preliminary data.</text>
</comment>
<dbReference type="SUPFAM" id="SSF54427">
    <property type="entry name" value="NTF2-like"/>
    <property type="match status" value="1"/>
</dbReference>
<sequence length="139" mass="15449">MPYRGHRPFRSFAVVAGGAALALTSCGADPSDPRGLTREFVEAMQERDWDAACENLSHDFVHRATDGDSRYCAYYLEQWHGESEIFHGMTVPRQTQQAREDGTVIRVDLADGSTDEAIVVEEGGELRLSRYPGQETAAR</sequence>
<dbReference type="OrthoDB" id="4881545at2"/>
<evidence type="ECO:0000313" key="2">
    <source>
        <dbReference type="Proteomes" id="UP000325957"/>
    </source>
</evidence>
<dbReference type="Proteomes" id="UP000325957">
    <property type="component" value="Unassembled WGS sequence"/>
</dbReference>
<evidence type="ECO:0000313" key="1">
    <source>
        <dbReference type="EMBL" id="KAA9393342.1"/>
    </source>
</evidence>
<dbReference type="EMBL" id="SZWF01000021">
    <property type="protein sequence ID" value="KAA9393342.1"/>
    <property type="molecule type" value="Genomic_DNA"/>
</dbReference>
<proteinExistence type="predicted"/>
<dbReference type="PROSITE" id="PS51257">
    <property type="entry name" value="PROKAR_LIPOPROTEIN"/>
    <property type="match status" value="1"/>
</dbReference>
<evidence type="ECO:0008006" key="3">
    <source>
        <dbReference type="Google" id="ProtNLM"/>
    </source>
</evidence>
<name>A0A5J5KUY8_9MICC</name>
<gene>
    <name evidence="1" type="ORF">FCK90_12590</name>
</gene>
<dbReference type="RefSeq" id="WP_158034653.1">
    <property type="nucleotide sequence ID" value="NZ_ML708625.1"/>
</dbReference>